<keyword evidence="2" id="KW-0547">Nucleotide-binding</keyword>
<sequence length="193" mass="20081">MSRTSTTGALVWPPVQRAPILTGVAGGVGTTTIATVLGSTDRGVYRPGLSVDVLVCRSTATSLASSLTAVQSAPGRPVLLVVADAPGTPPKTAAARMRMVQAHTTAVIYLPWVAQLRDSDTPAQDLAAAVRAAQPPKWALPARAAFAELLDTLVPLLRAPDPNHRPVPRGPDPVTPAPAHPHRGFTAPTTFHH</sequence>
<keyword evidence="3" id="KW-1185">Reference proteome</keyword>
<organism evidence="2 3">
    <name type="scientific">Rhodococcus antarcticus</name>
    <dbReference type="NCBI Taxonomy" id="2987751"/>
    <lineage>
        <taxon>Bacteria</taxon>
        <taxon>Bacillati</taxon>
        <taxon>Actinomycetota</taxon>
        <taxon>Actinomycetes</taxon>
        <taxon>Mycobacteriales</taxon>
        <taxon>Nocardiaceae</taxon>
        <taxon>Rhodococcus</taxon>
    </lineage>
</organism>
<reference evidence="2" key="1">
    <citation type="submission" date="2022-10" db="EMBL/GenBank/DDBJ databases">
        <title>Rhodococcus sp.75.</title>
        <authorList>
            <person name="Sun M."/>
        </authorList>
    </citation>
    <scope>NUCLEOTIDE SEQUENCE</scope>
    <source>
        <strain evidence="2">75</strain>
        <plasmid evidence="2">unnamed1</plasmid>
    </source>
</reference>
<accession>A0ABY6P5D3</accession>
<name>A0ABY6P5D3_9NOCA</name>
<keyword evidence="2" id="KW-0067">ATP-binding</keyword>
<dbReference type="Proteomes" id="UP001164965">
    <property type="component" value="Plasmid unnamed1"/>
</dbReference>
<dbReference type="EMBL" id="CP110616">
    <property type="protein sequence ID" value="UZJ26880.1"/>
    <property type="molecule type" value="Genomic_DNA"/>
</dbReference>
<feature type="compositionally biased region" description="Pro residues" evidence="1">
    <location>
        <begin position="168"/>
        <end position="179"/>
    </location>
</feature>
<gene>
    <name evidence="2" type="ORF">RHODO2019_17955</name>
</gene>
<dbReference type="GO" id="GO:0005524">
    <property type="term" value="F:ATP binding"/>
    <property type="evidence" value="ECO:0007669"/>
    <property type="project" value="UniProtKB-KW"/>
</dbReference>
<proteinExistence type="predicted"/>
<evidence type="ECO:0000256" key="1">
    <source>
        <dbReference type="SAM" id="MobiDB-lite"/>
    </source>
</evidence>
<geneLocation type="plasmid" evidence="2 3">
    <name>unnamed1</name>
</geneLocation>
<keyword evidence="2" id="KW-0614">Plasmid</keyword>
<protein>
    <submittedName>
        <fullName evidence="2">Uncharacterized protein</fullName>
    </submittedName>
</protein>
<evidence type="ECO:0000313" key="2">
    <source>
        <dbReference type="EMBL" id="UZJ26880.1"/>
    </source>
</evidence>
<feature type="region of interest" description="Disordered" evidence="1">
    <location>
        <begin position="160"/>
        <end position="193"/>
    </location>
</feature>
<evidence type="ECO:0000313" key="3">
    <source>
        <dbReference type="Proteomes" id="UP001164965"/>
    </source>
</evidence>
<dbReference type="RefSeq" id="WP_265384984.1">
    <property type="nucleotide sequence ID" value="NZ_CP110616.1"/>
</dbReference>